<dbReference type="AlphaFoldDB" id="A0A5M9R2M4"/>
<evidence type="ECO:0000313" key="1">
    <source>
        <dbReference type="EMBL" id="KAA8714910.1"/>
    </source>
</evidence>
<gene>
    <name evidence="1" type="ORF">F4V73_13835</name>
</gene>
<dbReference type="OrthoDB" id="6761572at2"/>
<dbReference type="Proteomes" id="UP000322181">
    <property type="component" value="Unassembled WGS sequence"/>
</dbReference>
<reference evidence="1 2" key="1">
    <citation type="submission" date="2019-09" db="EMBL/GenBank/DDBJ databases">
        <title>Draft genome sequence of various Type strains from the CCUG.</title>
        <authorList>
            <person name="Pineiro-Iglesias B."/>
            <person name="Tunovic T."/>
            <person name="Unosson C."/>
            <person name="Inganas E."/>
            <person name="Ohlen M."/>
            <person name="Cardew S."/>
            <person name="Jensie-Markopoulos S."/>
            <person name="Salva-Serra F."/>
            <person name="Jaen-Luchoro D."/>
            <person name="Karlsson R."/>
            <person name="Svensson-Stadler L."/>
            <person name="Chun J."/>
            <person name="Moore E."/>
        </authorList>
    </citation>
    <scope>NUCLEOTIDE SEQUENCE [LARGE SCALE GENOMIC DNA]</scope>
    <source>
        <strain evidence="1 2">CCUG 53682T</strain>
    </source>
</reference>
<sequence length="328" mass="35744">MQTIKIQPESADTEAIRAIEQLADIPAPYYAVTPSTETRYQQALTQADNYHREHNSVYARLYNANPSPVIPAGLFNDICPAIQADDKNAGHIQRAMKTILRENGLTTTTPSRFLLLSDGLITAVRDGDTAIFPGLTLFAPVKECVCAVSADGGTDAALAWSVLKRWAEESDPVYILGLTHHMEHLAQHCPEPFLLKGTVKGLTGRGQHIDRPAVAGKLQLTLRAASTDLCEIYGVPEHPLHYISCKEGHFHIPAFARFALIGDDGNPAAPGKRGLLQLETPLLTRLSAQRLLTMDECEQGTGCPCGCALPWLHYHRTVISPENHCAAS</sequence>
<organism evidence="1 2">
    <name type="scientific">Morganella psychrotolerans</name>
    <dbReference type="NCBI Taxonomy" id="368603"/>
    <lineage>
        <taxon>Bacteria</taxon>
        <taxon>Pseudomonadati</taxon>
        <taxon>Pseudomonadota</taxon>
        <taxon>Gammaproteobacteria</taxon>
        <taxon>Enterobacterales</taxon>
        <taxon>Morganellaceae</taxon>
        <taxon>Morganella</taxon>
    </lineage>
</organism>
<evidence type="ECO:0000313" key="2">
    <source>
        <dbReference type="Proteomes" id="UP000322181"/>
    </source>
</evidence>
<evidence type="ECO:0008006" key="3">
    <source>
        <dbReference type="Google" id="ProtNLM"/>
    </source>
</evidence>
<dbReference type="EMBL" id="VXKB01000003">
    <property type="protein sequence ID" value="KAA8714910.1"/>
    <property type="molecule type" value="Genomic_DNA"/>
</dbReference>
<protein>
    <recommendedName>
        <fullName evidence="3">Acyl-protein synthetase LuxE domain-containing protein</fullName>
    </recommendedName>
</protein>
<dbReference type="RefSeq" id="WP_067368246.1">
    <property type="nucleotide sequence ID" value="NZ_BAAAFS010000003.1"/>
</dbReference>
<name>A0A5M9R2M4_9GAMM</name>
<proteinExistence type="predicted"/>
<accession>A0A5M9R2M4</accession>
<comment type="caution">
    <text evidence="1">The sequence shown here is derived from an EMBL/GenBank/DDBJ whole genome shotgun (WGS) entry which is preliminary data.</text>
</comment>